<reference evidence="3" key="1">
    <citation type="submission" date="2009-09" db="EMBL/GenBank/DDBJ databases">
        <title>The complete chromosome of Sebaldella termitidis ATCC 33386.</title>
        <authorList>
            <consortium name="US DOE Joint Genome Institute (JGI-PGF)"/>
            <person name="Lucas S."/>
            <person name="Copeland A."/>
            <person name="Lapidus A."/>
            <person name="Glavina del Rio T."/>
            <person name="Dalin E."/>
            <person name="Tice H."/>
            <person name="Bruce D."/>
            <person name="Goodwin L."/>
            <person name="Pitluck S."/>
            <person name="Kyrpides N."/>
            <person name="Mavromatis K."/>
            <person name="Ivanova N."/>
            <person name="Mikhailova N."/>
            <person name="Sims D."/>
            <person name="Meincke L."/>
            <person name="Brettin T."/>
            <person name="Detter J.C."/>
            <person name="Han C."/>
            <person name="Larimer F."/>
            <person name="Land M."/>
            <person name="Hauser L."/>
            <person name="Markowitz V."/>
            <person name="Cheng J.F."/>
            <person name="Hugenholtz P."/>
            <person name="Woyke T."/>
            <person name="Wu D."/>
            <person name="Eisen J.A."/>
        </authorList>
    </citation>
    <scope>NUCLEOTIDE SEQUENCE [LARGE SCALE GENOMIC DNA]</scope>
    <source>
        <strain evidence="3">ATCC 33386 / NCTC 11300</strain>
    </source>
</reference>
<name>D1AIS6_SEBTE</name>
<dbReference type="AlphaFoldDB" id="D1AIS6"/>
<keyword evidence="3" id="KW-1185">Reference proteome</keyword>
<gene>
    <name evidence="2" type="ordered locus">Sterm_1802</name>
</gene>
<dbReference type="EMBL" id="CP001739">
    <property type="protein sequence ID" value="ACZ08660.1"/>
    <property type="molecule type" value="Genomic_DNA"/>
</dbReference>
<evidence type="ECO:0000313" key="2">
    <source>
        <dbReference type="EMBL" id="ACZ08660.1"/>
    </source>
</evidence>
<dbReference type="RefSeq" id="WP_012861254.1">
    <property type="nucleotide sequence ID" value="NC_013517.1"/>
</dbReference>
<reference evidence="2 3" key="2">
    <citation type="journal article" date="2010" name="Stand. Genomic Sci.">
        <title>Complete genome sequence of Sebaldella termitidis type strain (NCTC 11300).</title>
        <authorList>
            <person name="Harmon-Smith M."/>
            <person name="Celia L."/>
            <person name="Chertkov O."/>
            <person name="Lapidus A."/>
            <person name="Copeland A."/>
            <person name="Glavina Del Rio T."/>
            <person name="Nolan M."/>
            <person name="Lucas S."/>
            <person name="Tice H."/>
            <person name="Cheng J.F."/>
            <person name="Han C."/>
            <person name="Detter J.C."/>
            <person name="Bruce D."/>
            <person name="Goodwin L."/>
            <person name="Pitluck S."/>
            <person name="Pati A."/>
            <person name="Liolios K."/>
            <person name="Ivanova N."/>
            <person name="Mavromatis K."/>
            <person name="Mikhailova N."/>
            <person name="Chen A."/>
            <person name="Palaniappan K."/>
            <person name="Land M."/>
            <person name="Hauser L."/>
            <person name="Chang Y.J."/>
            <person name="Jeffries C.D."/>
            <person name="Brettin T."/>
            <person name="Goker M."/>
            <person name="Beck B."/>
            <person name="Bristow J."/>
            <person name="Eisen J.A."/>
            <person name="Markowitz V."/>
            <person name="Hugenholtz P."/>
            <person name="Kyrpides N.C."/>
            <person name="Klenk H.P."/>
            <person name="Chen F."/>
        </authorList>
    </citation>
    <scope>NUCLEOTIDE SEQUENCE [LARGE SCALE GENOMIC DNA]</scope>
    <source>
        <strain evidence="3">ATCC 33386 / NCTC 11300</strain>
    </source>
</reference>
<evidence type="ECO:0000313" key="3">
    <source>
        <dbReference type="Proteomes" id="UP000000845"/>
    </source>
</evidence>
<protein>
    <submittedName>
        <fullName evidence="2">Uncharacterized protein</fullName>
    </submittedName>
</protein>
<feature type="signal peptide" evidence="1">
    <location>
        <begin position="1"/>
        <end position="18"/>
    </location>
</feature>
<feature type="chain" id="PRO_5003020793" evidence="1">
    <location>
        <begin position="19"/>
        <end position="52"/>
    </location>
</feature>
<sequence length="52" mass="6197">MRILLMILFLTLSATVISNVFSPEAEKYLEEYNYLPQDSYYQGYCCSQERDF</sequence>
<accession>D1AIS6</accession>
<organism evidence="2 3">
    <name type="scientific">Sebaldella termitidis (strain ATCC 33386 / NCTC 11300)</name>
    <dbReference type="NCBI Taxonomy" id="526218"/>
    <lineage>
        <taxon>Bacteria</taxon>
        <taxon>Fusobacteriati</taxon>
        <taxon>Fusobacteriota</taxon>
        <taxon>Fusobacteriia</taxon>
        <taxon>Fusobacteriales</taxon>
        <taxon>Leptotrichiaceae</taxon>
        <taxon>Sebaldella</taxon>
    </lineage>
</organism>
<evidence type="ECO:0000256" key="1">
    <source>
        <dbReference type="SAM" id="SignalP"/>
    </source>
</evidence>
<proteinExistence type="predicted"/>
<keyword evidence="1" id="KW-0732">Signal</keyword>
<dbReference type="STRING" id="526218.Sterm_1802"/>
<dbReference type="HOGENOM" id="CLU_3084598_0_0_0"/>
<dbReference type="KEGG" id="str:Sterm_1802"/>
<dbReference type="Proteomes" id="UP000000845">
    <property type="component" value="Chromosome"/>
</dbReference>